<proteinExistence type="inferred from homology"/>
<keyword evidence="4 7" id="KW-1133">Transmembrane helix</keyword>
<reference evidence="8" key="1">
    <citation type="journal article" date="2020" name="Fungal Divers.">
        <title>Resolving the Mortierellaceae phylogeny through synthesis of multi-gene phylogenetics and phylogenomics.</title>
        <authorList>
            <person name="Vandepol N."/>
            <person name="Liber J."/>
            <person name="Desiro A."/>
            <person name="Na H."/>
            <person name="Kennedy M."/>
            <person name="Barry K."/>
            <person name="Grigoriev I.V."/>
            <person name="Miller A.N."/>
            <person name="O'Donnell K."/>
            <person name="Stajich J.E."/>
            <person name="Bonito G."/>
        </authorList>
    </citation>
    <scope>NUCLEOTIDE SEQUENCE</scope>
    <source>
        <strain evidence="8">NRRL 28262</strain>
    </source>
</reference>
<keyword evidence="5 7" id="KW-0472">Membrane</keyword>
<evidence type="ECO:0000256" key="3">
    <source>
        <dbReference type="ARBA" id="ARBA00022692"/>
    </source>
</evidence>
<dbReference type="PANTHER" id="PTHR21355:SF0">
    <property type="entry name" value="G-PROTEIN COUPLED RECEPTOR-ASSOCIATED PROTEIN LMBRD2"/>
    <property type="match status" value="1"/>
</dbReference>
<comment type="subcellular location">
    <subcellularLocation>
        <location evidence="1">Membrane</location>
        <topology evidence="1">Multi-pass membrane protein</topology>
    </subcellularLocation>
</comment>
<evidence type="ECO:0000313" key="9">
    <source>
        <dbReference type="Proteomes" id="UP001194580"/>
    </source>
</evidence>
<feature type="transmembrane region" description="Helical" evidence="7">
    <location>
        <begin position="476"/>
        <end position="496"/>
    </location>
</feature>
<feature type="compositionally biased region" description="Low complexity" evidence="6">
    <location>
        <begin position="842"/>
        <end position="861"/>
    </location>
</feature>
<feature type="transmembrane region" description="Helical" evidence="7">
    <location>
        <begin position="31"/>
        <end position="52"/>
    </location>
</feature>
<comment type="caution">
    <text evidence="8">The sequence shown here is derived from an EMBL/GenBank/DDBJ whole genome shotgun (WGS) entry which is preliminary data.</text>
</comment>
<feature type="compositionally biased region" description="Basic and acidic residues" evidence="6">
    <location>
        <begin position="825"/>
        <end position="839"/>
    </location>
</feature>
<evidence type="ECO:0000256" key="4">
    <source>
        <dbReference type="ARBA" id="ARBA00022989"/>
    </source>
</evidence>
<dbReference type="PANTHER" id="PTHR21355">
    <property type="entry name" value="G-PROTEIN COUPLED RECEPTOR-ASSOCIATED PROTEIN LMBRD2"/>
    <property type="match status" value="1"/>
</dbReference>
<keyword evidence="3 7" id="KW-0812">Transmembrane</keyword>
<feature type="transmembrane region" description="Helical" evidence="7">
    <location>
        <begin position="127"/>
        <end position="147"/>
    </location>
</feature>
<evidence type="ECO:0000256" key="6">
    <source>
        <dbReference type="SAM" id="MobiDB-lite"/>
    </source>
</evidence>
<keyword evidence="9" id="KW-1185">Reference proteome</keyword>
<feature type="compositionally biased region" description="Polar residues" evidence="6">
    <location>
        <begin position="284"/>
        <end position="297"/>
    </location>
</feature>
<feature type="transmembrane region" description="Helical" evidence="7">
    <location>
        <begin position="433"/>
        <end position="455"/>
    </location>
</feature>
<comment type="similarity">
    <text evidence="2">Belongs to the LIMR family.</text>
</comment>
<dbReference type="AlphaFoldDB" id="A0AAD4DAQ7"/>
<evidence type="ECO:0000256" key="5">
    <source>
        <dbReference type="ARBA" id="ARBA00023136"/>
    </source>
</evidence>
<accession>A0AAD4DAQ7</accession>
<feature type="compositionally biased region" description="Polar residues" evidence="6">
    <location>
        <begin position="256"/>
        <end position="269"/>
    </location>
</feature>
<dbReference type="InterPro" id="IPR006876">
    <property type="entry name" value="LMBR1-like_membr_prot"/>
</dbReference>
<feature type="compositionally biased region" description="Polar residues" evidence="6">
    <location>
        <begin position="809"/>
        <end position="821"/>
    </location>
</feature>
<feature type="compositionally biased region" description="Polar residues" evidence="6">
    <location>
        <begin position="706"/>
        <end position="721"/>
    </location>
</feature>
<sequence>MAVLPLVAGALAVVSLVAGLLSYFGNRVEHAWYVSLIAYISWFFPFSIVVLVPLDLASTLFRGCKVEEECNEPLMYVSSEFLVGAWRTIYWCSFALTWVLIPLLQAYTQSGEFTVMKRFRSAVRYNIIYQLIVGSIALLGLVFLWFFQGPSNLRAYIMALSNSWGLVLVVIFMGYGMVDVPRRLWHKGDNARELRRISFKASVVKDKRQDTEDEVHSVAKELSVVCHKVQHSDPLRPYVDKMVAGFPAVRGVQFESNRTSSPIPPSLSQRGELHGMNAGLPLGSSRTGTGAPSTNRKNSMDGLVPAIITEKYLADLHARIKRALRMSDRWNAIWRDLQKAGFRAQDIQENMDNPEKKFRSTLRPLTSKPKDWRLSLEWVWHLKLRPIMLRSLAAVCAVLSLLIVWSEMTYQNINPVLSVIGLLVEVARDRMSYGAIEAISFFTMLYMCTCAYTTLMKMKLLNNYVLVPNHHTDEPTLLFIGSYLCRLTFPLVYNYLTISAAGKEDSTVFAGYMGKIDMVPFLGEFNYYMPYVILVPTLITLFNVFAKMFAVCSISDNFFDNDDDEGGIGGDLEEGIQVLKDARRDEERRLMPERAGLNRDFTARRGAAFESYNNNKNKQNRRRGDVPVTHSSMLGEGSSASAWRDVRPHSNGNSQRPFHEPYFDDSTDDDDSGSVFTGFGRRESADPVGSLGGGGSGAGMHLNSGRGRNSLDSPSRGNLQRHTTRLDPQPSAGPFKSLWQKMVGPKQAIALDGTNTPDAMDSDGARSSIESTGHDGHAPSSYTGRNTFRPDRNSLSAAGRTGPALMFASVQQQPSSFSRSSLQEDENRERLLSVHDSRTRHGGSSASSSRAHSPQGRVAGQGNHGGQGGVGGGTTSLGVPSSSGRTSRPTSRIFGASSPQPGGGNSSNRQPSPLVNIFDDDD</sequence>
<feature type="transmembrane region" description="Helical" evidence="7">
    <location>
        <begin position="88"/>
        <end position="107"/>
    </location>
</feature>
<evidence type="ECO:0000256" key="7">
    <source>
        <dbReference type="SAM" id="Phobius"/>
    </source>
</evidence>
<dbReference type="Pfam" id="PF04791">
    <property type="entry name" value="LMBR1"/>
    <property type="match status" value="1"/>
</dbReference>
<evidence type="ECO:0008006" key="10">
    <source>
        <dbReference type="Google" id="ProtNLM"/>
    </source>
</evidence>
<feature type="transmembrane region" description="Helical" evidence="7">
    <location>
        <begin position="528"/>
        <end position="546"/>
    </location>
</feature>
<feature type="region of interest" description="Disordered" evidence="6">
    <location>
        <begin position="608"/>
        <end position="736"/>
    </location>
</feature>
<dbReference type="GO" id="GO:0016020">
    <property type="term" value="C:membrane"/>
    <property type="evidence" value="ECO:0007669"/>
    <property type="project" value="UniProtKB-SubCell"/>
</dbReference>
<dbReference type="InterPro" id="IPR051584">
    <property type="entry name" value="GPCR-associated_LMBR1"/>
</dbReference>
<evidence type="ECO:0000313" key="8">
    <source>
        <dbReference type="EMBL" id="KAG0273335.1"/>
    </source>
</evidence>
<evidence type="ECO:0000256" key="1">
    <source>
        <dbReference type="ARBA" id="ARBA00004141"/>
    </source>
</evidence>
<protein>
    <recommendedName>
        <fullName evidence="10">LMBR1-like membrane protein</fullName>
    </recommendedName>
</protein>
<name>A0AAD4DAQ7_9FUNG</name>
<feature type="region of interest" description="Disordered" evidence="6">
    <location>
        <begin position="750"/>
        <end position="922"/>
    </location>
</feature>
<feature type="region of interest" description="Disordered" evidence="6">
    <location>
        <begin position="256"/>
        <end position="298"/>
    </location>
</feature>
<feature type="compositionally biased region" description="Low complexity" evidence="6">
    <location>
        <begin position="876"/>
        <end position="900"/>
    </location>
</feature>
<feature type="transmembrane region" description="Helical" evidence="7">
    <location>
        <begin position="6"/>
        <end position="24"/>
    </location>
</feature>
<organism evidence="8 9">
    <name type="scientific">Linnemannia exigua</name>
    <dbReference type="NCBI Taxonomy" id="604196"/>
    <lineage>
        <taxon>Eukaryota</taxon>
        <taxon>Fungi</taxon>
        <taxon>Fungi incertae sedis</taxon>
        <taxon>Mucoromycota</taxon>
        <taxon>Mortierellomycotina</taxon>
        <taxon>Mortierellomycetes</taxon>
        <taxon>Mortierellales</taxon>
        <taxon>Mortierellaceae</taxon>
        <taxon>Linnemannia</taxon>
    </lineage>
</organism>
<feature type="transmembrane region" description="Helical" evidence="7">
    <location>
        <begin position="153"/>
        <end position="178"/>
    </location>
</feature>
<evidence type="ECO:0000256" key="2">
    <source>
        <dbReference type="ARBA" id="ARBA00010487"/>
    </source>
</evidence>
<feature type="compositionally biased region" description="Gly residues" evidence="6">
    <location>
        <begin position="862"/>
        <end position="875"/>
    </location>
</feature>
<gene>
    <name evidence="8" type="ORF">BGZ95_010852</name>
</gene>
<dbReference type="Proteomes" id="UP001194580">
    <property type="component" value="Unassembled WGS sequence"/>
</dbReference>
<dbReference type="EMBL" id="JAAAIL010000763">
    <property type="protein sequence ID" value="KAG0273335.1"/>
    <property type="molecule type" value="Genomic_DNA"/>
</dbReference>
<feature type="compositionally biased region" description="Acidic residues" evidence="6">
    <location>
        <begin position="663"/>
        <end position="672"/>
    </location>
</feature>